<sequence>MANQPLLTPKLIIKNDDYRSIEKDVKVVNEQKAFIKKLWGLHVNKYYKDGYDLNTYVSPECQQEEVALQNLFANVDELLALSCRNNQTLLSRYGYINNRFVLTLEGESNVQNITNVIQKYIGIENIFKIEVEVVPNKDITHQLTKLHLILKDMRTVKKLKNLITLFHWNFAYESCYENLFSEAKLTKMHMNRKSQFVLEQTQENLDFVYTDLYEKIEEYVKNKKMTDKIIKVICFTENTFAKMFVFMFKQDFETTIDGIKKEILKSTYWVE</sequence>
<evidence type="ECO:0000313" key="1">
    <source>
        <dbReference type="EMBL" id="ELP86238.1"/>
    </source>
</evidence>
<dbReference type="GeneID" id="14885238"/>
<dbReference type="Proteomes" id="UP000014680">
    <property type="component" value="Unassembled WGS sequence"/>
</dbReference>
<dbReference type="EMBL" id="KB207005">
    <property type="protein sequence ID" value="ELP86238.1"/>
    <property type="molecule type" value="Genomic_DNA"/>
</dbReference>
<accession>A0A0A1TXW3</accession>
<name>A0A0A1TXW3_ENTIV</name>
<evidence type="ECO:0000313" key="2">
    <source>
        <dbReference type="Proteomes" id="UP000014680"/>
    </source>
</evidence>
<reference evidence="1 2" key="1">
    <citation type="submission" date="2012-10" db="EMBL/GenBank/DDBJ databases">
        <authorList>
            <person name="Zafar N."/>
            <person name="Inman J."/>
            <person name="Hall N."/>
            <person name="Lorenzi H."/>
            <person name="Caler E."/>
        </authorList>
    </citation>
    <scope>NUCLEOTIDE SEQUENCE [LARGE SCALE GENOMIC DNA]</scope>
    <source>
        <strain evidence="1 2">IP1</strain>
    </source>
</reference>
<keyword evidence="2" id="KW-1185">Reference proteome</keyword>
<gene>
    <name evidence="1" type="ORF">EIN_111920</name>
</gene>
<proteinExistence type="predicted"/>
<dbReference type="AlphaFoldDB" id="A0A0A1TXW3"/>
<dbReference type="KEGG" id="eiv:EIN_111920"/>
<organism evidence="1 2">
    <name type="scientific">Entamoeba invadens IP1</name>
    <dbReference type="NCBI Taxonomy" id="370355"/>
    <lineage>
        <taxon>Eukaryota</taxon>
        <taxon>Amoebozoa</taxon>
        <taxon>Evosea</taxon>
        <taxon>Archamoebae</taxon>
        <taxon>Mastigamoebida</taxon>
        <taxon>Entamoebidae</taxon>
        <taxon>Entamoeba</taxon>
    </lineage>
</organism>
<dbReference type="VEuPathDB" id="AmoebaDB:EIN_111920"/>
<dbReference type="RefSeq" id="XP_004185584.1">
    <property type="nucleotide sequence ID" value="XM_004185536.1"/>
</dbReference>
<protein>
    <submittedName>
        <fullName evidence="1">Uncharacterized protein</fullName>
    </submittedName>
</protein>